<keyword evidence="2 4" id="KW-0732">Signal</keyword>
<dbReference type="EMBL" id="JBHSCR010000035">
    <property type="protein sequence ID" value="MFC4349684.1"/>
    <property type="molecule type" value="Genomic_DNA"/>
</dbReference>
<feature type="chain" id="PRO_5045337778" evidence="4">
    <location>
        <begin position="27"/>
        <end position="320"/>
    </location>
</feature>
<dbReference type="Pfam" id="PF13144">
    <property type="entry name" value="ChapFlgA"/>
    <property type="match status" value="1"/>
</dbReference>
<dbReference type="Proteomes" id="UP001595776">
    <property type="component" value="Unassembled WGS sequence"/>
</dbReference>
<accession>A0ABV8UGT4</accession>
<dbReference type="CDD" id="cd11614">
    <property type="entry name" value="SAF_CpaB_FlgA_like"/>
    <property type="match status" value="1"/>
</dbReference>
<organism evidence="6 7">
    <name type="scientific">Kordiimonas lipolytica</name>
    <dbReference type="NCBI Taxonomy" id="1662421"/>
    <lineage>
        <taxon>Bacteria</taxon>
        <taxon>Pseudomonadati</taxon>
        <taxon>Pseudomonadota</taxon>
        <taxon>Alphaproteobacteria</taxon>
        <taxon>Kordiimonadales</taxon>
        <taxon>Kordiimonadaceae</taxon>
        <taxon>Kordiimonas</taxon>
    </lineage>
</organism>
<dbReference type="PANTHER" id="PTHR36307">
    <property type="entry name" value="FLAGELLA BASAL BODY P-RING FORMATION PROTEIN FLGA"/>
    <property type="match status" value="1"/>
</dbReference>
<keyword evidence="6" id="KW-0966">Cell projection</keyword>
<dbReference type="RefSeq" id="WP_068144965.1">
    <property type="nucleotide sequence ID" value="NZ_JBHSCR010000035.1"/>
</dbReference>
<comment type="subcellular location">
    <subcellularLocation>
        <location evidence="1">Periplasm</location>
    </subcellularLocation>
</comment>
<keyword evidence="3" id="KW-0574">Periplasm</keyword>
<protein>
    <submittedName>
        <fullName evidence="6">Flagellar basal body P-ring formation chaperone FlgA</fullName>
    </submittedName>
</protein>
<evidence type="ECO:0000256" key="4">
    <source>
        <dbReference type="SAM" id="SignalP"/>
    </source>
</evidence>
<sequence length="320" mass="34550">MRNCSTKIITALAFSTMLMTAAPAEAAELKAAPMVDDAVIRLGDLFDDVGDKAAEIIMQAPAPGEAEKLNSYDLDRIAEDFGLDWERPNYLRTVMIQRDGVAFSLTDLNDLVLDAANQQGLTHDVEVTVYGSNRGLYLPTTASLADIEIERFTLSDRMDRFSATLLIPTGSAIPKKLKVNGTLQEVRLVPMLTRLIAPGEVITAQDIAWNQYPAKRLNRNSVLDQQSLVGQTVRRPLQPGQPLRVNDIMAPVVVAKGSLVTMTIQSGALSLSASGRALENGGDGDTIRVMNIKSKQSVEAKVISPGLVKVMSNSFALAAL</sequence>
<dbReference type="NCBIfam" id="TIGR03170">
    <property type="entry name" value="flgA_cterm"/>
    <property type="match status" value="1"/>
</dbReference>
<evidence type="ECO:0000256" key="1">
    <source>
        <dbReference type="ARBA" id="ARBA00004418"/>
    </source>
</evidence>
<keyword evidence="7" id="KW-1185">Reference proteome</keyword>
<dbReference type="SMART" id="SM00858">
    <property type="entry name" value="SAF"/>
    <property type="match status" value="1"/>
</dbReference>
<proteinExistence type="predicted"/>
<evidence type="ECO:0000256" key="3">
    <source>
        <dbReference type="ARBA" id="ARBA00022764"/>
    </source>
</evidence>
<feature type="domain" description="SAF" evidence="5">
    <location>
        <begin position="187"/>
        <end position="249"/>
    </location>
</feature>
<gene>
    <name evidence="6" type="primary">flgA</name>
    <name evidence="6" type="ORF">ACFO5Q_17670</name>
</gene>
<evidence type="ECO:0000256" key="2">
    <source>
        <dbReference type="ARBA" id="ARBA00022729"/>
    </source>
</evidence>
<keyword evidence="6" id="KW-0969">Cilium</keyword>
<dbReference type="InterPro" id="IPR013974">
    <property type="entry name" value="SAF"/>
</dbReference>
<comment type="caution">
    <text evidence="6">The sequence shown here is derived from an EMBL/GenBank/DDBJ whole genome shotgun (WGS) entry which is preliminary data.</text>
</comment>
<evidence type="ECO:0000259" key="5">
    <source>
        <dbReference type="SMART" id="SM00858"/>
    </source>
</evidence>
<reference evidence="7" key="1">
    <citation type="journal article" date="2019" name="Int. J. Syst. Evol. Microbiol.">
        <title>The Global Catalogue of Microorganisms (GCM) 10K type strain sequencing project: providing services to taxonomists for standard genome sequencing and annotation.</title>
        <authorList>
            <consortium name="The Broad Institute Genomics Platform"/>
            <consortium name="The Broad Institute Genome Sequencing Center for Infectious Disease"/>
            <person name="Wu L."/>
            <person name="Ma J."/>
        </authorList>
    </citation>
    <scope>NUCLEOTIDE SEQUENCE [LARGE SCALE GENOMIC DNA]</scope>
    <source>
        <strain evidence="7">CGMCC 1.15304</strain>
    </source>
</reference>
<dbReference type="InterPro" id="IPR017585">
    <property type="entry name" value="SAF_FlgA"/>
</dbReference>
<dbReference type="PANTHER" id="PTHR36307:SF1">
    <property type="entry name" value="FLAGELLA BASAL BODY P-RING FORMATION PROTEIN FLGA"/>
    <property type="match status" value="1"/>
</dbReference>
<feature type="signal peptide" evidence="4">
    <location>
        <begin position="1"/>
        <end position="26"/>
    </location>
</feature>
<keyword evidence="6" id="KW-0282">Flagellum</keyword>
<evidence type="ECO:0000313" key="7">
    <source>
        <dbReference type="Proteomes" id="UP001595776"/>
    </source>
</evidence>
<dbReference type="Gene3D" id="2.30.30.760">
    <property type="match status" value="1"/>
</dbReference>
<name>A0ABV8UGT4_9PROT</name>
<dbReference type="InterPro" id="IPR039246">
    <property type="entry name" value="Flagellar_FlgA"/>
</dbReference>
<evidence type="ECO:0000313" key="6">
    <source>
        <dbReference type="EMBL" id="MFC4349684.1"/>
    </source>
</evidence>
<dbReference type="Gene3D" id="3.90.1210.10">
    <property type="entry name" value="Antifreeze-like/N-acetylneuraminic acid synthase C-terminal domain"/>
    <property type="match status" value="1"/>
</dbReference>